<keyword evidence="3 6" id="KW-0812">Transmembrane</keyword>
<evidence type="ECO:0000313" key="9">
    <source>
        <dbReference type="Proteomes" id="UP001061862"/>
    </source>
</evidence>
<keyword evidence="4 6" id="KW-1133">Transmembrane helix</keyword>
<evidence type="ECO:0000256" key="1">
    <source>
        <dbReference type="ARBA" id="ARBA00004141"/>
    </source>
</evidence>
<dbReference type="PANTHER" id="PTHR38459:SF1">
    <property type="entry name" value="PROPHAGE BACTOPRENOL-LINKED GLUCOSE TRANSLOCASE HOMOLOG"/>
    <property type="match status" value="1"/>
</dbReference>
<organism evidence="8 9">
    <name type="scientific">Devosia neptuniae</name>
    <dbReference type="NCBI Taxonomy" id="191302"/>
    <lineage>
        <taxon>Bacteria</taxon>
        <taxon>Pseudomonadati</taxon>
        <taxon>Pseudomonadota</taxon>
        <taxon>Alphaproteobacteria</taxon>
        <taxon>Hyphomicrobiales</taxon>
        <taxon>Devosiaceae</taxon>
        <taxon>Devosia</taxon>
    </lineage>
</organism>
<feature type="transmembrane region" description="Helical" evidence="6">
    <location>
        <begin position="37"/>
        <end position="60"/>
    </location>
</feature>
<gene>
    <name evidence="8" type="ORF">N8A98_00395</name>
</gene>
<dbReference type="PANTHER" id="PTHR38459">
    <property type="entry name" value="PROPHAGE BACTOPRENOL-LINKED GLUCOSE TRANSLOCASE HOMOLOG"/>
    <property type="match status" value="1"/>
</dbReference>
<keyword evidence="9" id="KW-1185">Reference proteome</keyword>
<reference evidence="8 9" key="1">
    <citation type="submission" date="2022-09" db="EMBL/GenBank/DDBJ databases">
        <title>Interaction between co-microsymbionts with complementary sets of symbiotic genes in legume-rhizobium systems.</title>
        <authorList>
            <person name="Safronova V."/>
            <person name="Sazanova A."/>
            <person name="Afonin A."/>
            <person name="Chirak E."/>
        </authorList>
    </citation>
    <scope>NUCLEOTIDE SEQUENCE [LARGE SCALE GENOMIC DNA]</scope>
    <source>
        <strain evidence="8 9">A18/4-1</strain>
        <plasmid evidence="8 9">p_unnamed1</plasmid>
    </source>
</reference>
<evidence type="ECO:0000256" key="2">
    <source>
        <dbReference type="ARBA" id="ARBA00009399"/>
    </source>
</evidence>
<dbReference type="InterPro" id="IPR007267">
    <property type="entry name" value="GtrA_DPMS_TM"/>
</dbReference>
<dbReference type="Pfam" id="PF04138">
    <property type="entry name" value="GtrA_DPMS_TM"/>
    <property type="match status" value="1"/>
</dbReference>
<evidence type="ECO:0000256" key="3">
    <source>
        <dbReference type="ARBA" id="ARBA00022692"/>
    </source>
</evidence>
<accession>A0ABY6C9R2</accession>
<evidence type="ECO:0000256" key="5">
    <source>
        <dbReference type="ARBA" id="ARBA00023136"/>
    </source>
</evidence>
<dbReference type="Proteomes" id="UP001061862">
    <property type="component" value="Plasmid p_unnamed1"/>
</dbReference>
<evidence type="ECO:0000259" key="7">
    <source>
        <dbReference type="Pfam" id="PF04138"/>
    </source>
</evidence>
<dbReference type="EMBL" id="CP104964">
    <property type="protein sequence ID" value="UXN68016.1"/>
    <property type="molecule type" value="Genomic_DNA"/>
</dbReference>
<keyword evidence="5 6" id="KW-0472">Membrane</keyword>
<feature type="transmembrane region" description="Helical" evidence="6">
    <location>
        <begin position="14"/>
        <end position="31"/>
    </location>
</feature>
<feature type="domain" description="GtrA/DPMS transmembrane" evidence="7">
    <location>
        <begin position="16"/>
        <end position="136"/>
    </location>
</feature>
<dbReference type="InterPro" id="IPR051401">
    <property type="entry name" value="GtrA_CellWall_Glycosyl"/>
</dbReference>
<sequence>MMPALLQRLASNQVFRFLLLGGTAAAINWIVRFPLSAAMPMGAAVILAYMIGMGAGFTLYRKYVFPGSTRPLMEQTMTFIGVNLVGAVVVLGLTTLFLQMPAAAPWPNVVREGLAHGAAIAVGAVINFIGHKQLTFRLASRPAG</sequence>
<geneLocation type="plasmid" evidence="8 9">
    <name>p_unnamed1</name>
</geneLocation>
<protein>
    <submittedName>
        <fullName evidence="8">GtrA family protein</fullName>
    </submittedName>
</protein>
<proteinExistence type="inferred from homology"/>
<keyword evidence="8" id="KW-0614">Plasmid</keyword>
<feature type="transmembrane region" description="Helical" evidence="6">
    <location>
        <begin position="80"/>
        <end position="101"/>
    </location>
</feature>
<comment type="subcellular location">
    <subcellularLocation>
        <location evidence="1">Membrane</location>
        <topology evidence="1">Multi-pass membrane protein</topology>
    </subcellularLocation>
</comment>
<name>A0ABY6C9R2_9HYPH</name>
<evidence type="ECO:0000256" key="4">
    <source>
        <dbReference type="ARBA" id="ARBA00022989"/>
    </source>
</evidence>
<comment type="similarity">
    <text evidence="2">Belongs to the GtrA family.</text>
</comment>
<feature type="transmembrane region" description="Helical" evidence="6">
    <location>
        <begin position="113"/>
        <end position="130"/>
    </location>
</feature>
<dbReference type="RefSeq" id="WP_262165616.1">
    <property type="nucleotide sequence ID" value="NZ_CP104964.1"/>
</dbReference>
<evidence type="ECO:0000256" key="6">
    <source>
        <dbReference type="SAM" id="Phobius"/>
    </source>
</evidence>
<evidence type="ECO:0000313" key="8">
    <source>
        <dbReference type="EMBL" id="UXN68016.1"/>
    </source>
</evidence>